<gene>
    <name evidence="1" type="ORF">S01H1_35189</name>
</gene>
<comment type="caution">
    <text evidence="1">The sequence shown here is derived from an EMBL/GenBank/DDBJ whole genome shotgun (WGS) entry which is preliminary data.</text>
</comment>
<evidence type="ECO:0000313" key="1">
    <source>
        <dbReference type="EMBL" id="GAG09742.1"/>
    </source>
</evidence>
<reference evidence="1" key="1">
    <citation type="journal article" date="2014" name="Front. Microbiol.">
        <title>High frequency of phylogenetically diverse reductive dehalogenase-homologous genes in deep subseafloor sedimentary metagenomes.</title>
        <authorList>
            <person name="Kawai M."/>
            <person name="Futagami T."/>
            <person name="Toyoda A."/>
            <person name="Takaki Y."/>
            <person name="Nishi S."/>
            <person name="Hori S."/>
            <person name="Arai W."/>
            <person name="Tsubouchi T."/>
            <person name="Morono Y."/>
            <person name="Uchiyama I."/>
            <person name="Ito T."/>
            <person name="Fujiyama A."/>
            <person name="Inagaki F."/>
            <person name="Takami H."/>
        </authorList>
    </citation>
    <scope>NUCLEOTIDE SEQUENCE</scope>
    <source>
        <strain evidence="1">Expedition CK06-06</strain>
    </source>
</reference>
<accession>X0VER5</accession>
<sequence>MTVSGFQEFWVVGSRFYFQNEKVLDKALLDLGTIQVVSPTIEAEKIELEDSDGGVRKVVDEAVSKISESYDIVCHNFNVDNLALLFLANTSSPAEFTQTIDEIQNVPHTAVIGPGQFVKLTNLAGVWLYSITSIIVKSTNPATTTTAIPLVENTDWKWISKDRGVIEIISGGAISDGDTIYIDIIPVAVTGIRMVYPQTGSIIKGRAMLVWGRNNNTEQTVREAIVTISPSSANFQIEDYSEFTLQAKIVSDITEVTAPA</sequence>
<feature type="non-terminal residue" evidence="1">
    <location>
        <position position="260"/>
    </location>
</feature>
<organism evidence="1">
    <name type="scientific">marine sediment metagenome</name>
    <dbReference type="NCBI Taxonomy" id="412755"/>
    <lineage>
        <taxon>unclassified sequences</taxon>
        <taxon>metagenomes</taxon>
        <taxon>ecological metagenomes</taxon>
    </lineage>
</organism>
<protein>
    <submittedName>
        <fullName evidence="1">Uncharacterized protein</fullName>
    </submittedName>
</protein>
<proteinExistence type="predicted"/>
<name>X0VER5_9ZZZZ</name>
<dbReference type="AlphaFoldDB" id="X0VER5"/>
<dbReference type="EMBL" id="BARS01021972">
    <property type="protein sequence ID" value="GAG09742.1"/>
    <property type="molecule type" value="Genomic_DNA"/>
</dbReference>